<dbReference type="EMBL" id="JARK01000026">
    <property type="protein sequence ID" value="EYC45467.1"/>
    <property type="molecule type" value="Genomic_DNA"/>
</dbReference>
<dbReference type="PANTHER" id="PTHR10492">
    <property type="match status" value="1"/>
</dbReference>
<organism evidence="1 2">
    <name type="scientific">Ancylostoma ceylanicum</name>
    <dbReference type="NCBI Taxonomy" id="53326"/>
    <lineage>
        <taxon>Eukaryota</taxon>
        <taxon>Metazoa</taxon>
        <taxon>Ecdysozoa</taxon>
        <taxon>Nematoda</taxon>
        <taxon>Chromadorea</taxon>
        <taxon>Rhabditida</taxon>
        <taxon>Rhabditina</taxon>
        <taxon>Rhabditomorpha</taxon>
        <taxon>Strongyloidea</taxon>
        <taxon>Ancylostomatidae</taxon>
        <taxon>Ancylostomatinae</taxon>
        <taxon>Ancylostoma</taxon>
    </lineage>
</organism>
<dbReference type="AlphaFoldDB" id="A0A016X1T1"/>
<evidence type="ECO:0000313" key="2">
    <source>
        <dbReference type="Proteomes" id="UP000024635"/>
    </source>
</evidence>
<dbReference type="OrthoDB" id="5866987at2759"/>
<protein>
    <submittedName>
        <fullName evidence="1">Uncharacterized protein</fullName>
    </submittedName>
</protein>
<keyword evidence="2" id="KW-1185">Reference proteome</keyword>
<gene>
    <name evidence="1" type="primary">Acey_s0426.g1243</name>
    <name evidence="1" type="ORF">Y032_0426g1243</name>
</gene>
<accession>A0A016X1T1</accession>
<proteinExistence type="predicted"/>
<reference evidence="2" key="1">
    <citation type="journal article" date="2015" name="Nat. Genet.">
        <title>The genome and transcriptome of the zoonotic hookworm Ancylostoma ceylanicum identify infection-specific gene families.</title>
        <authorList>
            <person name="Schwarz E.M."/>
            <person name="Hu Y."/>
            <person name="Antoshechkin I."/>
            <person name="Miller M.M."/>
            <person name="Sternberg P.W."/>
            <person name="Aroian R.V."/>
        </authorList>
    </citation>
    <scope>NUCLEOTIDE SEQUENCE</scope>
    <source>
        <strain evidence="2">HY135</strain>
    </source>
</reference>
<comment type="caution">
    <text evidence="1">The sequence shown here is derived from an EMBL/GenBank/DDBJ whole genome shotgun (WGS) entry which is preliminary data.</text>
</comment>
<dbReference type="Proteomes" id="UP000024635">
    <property type="component" value="Unassembled WGS sequence"/>
</dbReference>
<sequence length="159" mass="18437">MFMTTPRDPERFSLRLLLLHRKNMHSFEDIPTVSNVLHPTFSDTAGALDLLHDDAHYERCLEEAAHFQLPAELRALFSYLLAFCDVAHPQSLFDRFKADMRTMCGLCAQRLHTIRRGILAYYDIYDKLAILQYDLSTRIVPPAQPRPEDTTIPTDYESH</sequence>
<evidence type="ECO:0000313" key="1">
    <source>
        <dbReference type="EMBL" id="EYC45467.1"/>
    </source>
</evidence>
<name>A0A016X1T1_9BILA</name>
<dbReference type="PANTHER" id="PTHR10492:SF57">
    <property type="entry name" value="ATP-DEPENDENT DNA HELICASE"/>
    <property type="match status" value="1"/>
</dbReference>
<dbReference type="STRING" id="53326.A0A016X1T1"/>